<evidence type="ECO:0000313" key="5">
    <source>
        <dbReference type="Proteomes" id="UP001519332"/>
    </source>
</evidence>
<keyword evidence="2" id="KW-0067">ATP-binding</keyword>
<dbReference type="Pfam" id="PF00196">
    <property type="entry name" value="GerE"/>
    <property type="match status" value="1"/>
</dbReference>
<dbReference type="Gene3D" id="1.10.10.10">
    <property type="entry name" value="Winged helix-like DNA-binding domain superfamily/Winged helix DNA-binding domain"/>
    <property type="match status" value="1"/>
</dbReference>
<accession>A0ABS4TNG6</accession>
<dbReference type="InterPro" id="IPR016032">
    <property type="entry name" value="Sig_transdc_resp-reg_C-effctor"/>
</dbReference>
<dbReference type="PANTHER" id="PTHR16305:SF35">
    <property type="entry name" value="TRANSCRIPTIONAL ACTIVATOR DOMAIN"/>
    <property type="match status" value="1"/>
</dbReference>
<dbReference type="EMBL" id="JAGINW010000001">
    <property type="protein sequence ID" value="MBP2325947.1"/>
    <property type="molecule type" value="Genomic_DNA"/>
</dbReference>
<proteinExistence type="predicted"/>
<name>A0ABS4TNG6_9PSEU</name>
<evidence type="ECO:0000256" key="1">
    <source>
        <dbReference type="ARBA" id="ARBA00022741"/>
    </source>
</evidence>
<dbReference type="CDD" id="cd06170">
    <property type="entry name" value="LuxR_C_like"/>
    <property type="match status" value="1"/>
</dbReference>
<dbReference type="PRINTS" id="PR00038">
    <property type="entry name" value="HTHLUXR"/>
</dbReference>
<dbReference type="SMART" id="SM00421">
    <property type="entry name" value="HTH_LUXR"/>
    <property type="match status" value="1"/>
</dbReference>
<dbReference type="PANTHER" id="PTHR16305">
    <property type="entry name" value="TESTICULAR SOLUBLE ADENYLYL CYCLASE"/>
    <property type="match status" value="1"/>
</dbReference>
<organism evidence="4 5">
    <name type="scientific">Kibdelosporangium banguiense</name>
    <dbReference type="NCBI Taxonomy" id="1365924"/>
    <lineage>
        <taxon>Bacteria</taxon>
        <taxon>Bacillati</taxon>
        <taxon>Actinomycetota</taxon>
        <taxon>Actinomycetes</taxon>
        <taxon>Pseudonocardiales</taxon>
        <taxon>Pseudonocardiaceae</taxon>
        <taxon>Kibdelosporangium</taxon>
    </lineage>
</organism>
<dbReference type="PROSITE" id="PS50043">
    <property type="entry name" value="HTH_LUXR_2"/>
    <property type="match status" value="1"/>
</dbReference>
<dbReference type="Proteomes" id="UP001519332">
    <property type="component" value="Unassembled WGS sequence"/>
</dbReference>
<keyword evidence="4" id="KW-0238">DNA-binding</keyword>
<dbReference type="InterPro" id="IPR036388">
    <property type="entry name" value="WH-like_DNA-bd_sf"/>
</dbReference>
<evidence type="ECO:0000313" key="4">
    <source>
        <dbReference type="EMBL" id="MBP2325947.1"/>
    </source>
</evidence>
<dbReference type="SUPFAM" id="SSF46894">
    <property type="entry name" value="C-terminal effector domain of the bipartite response regulators"/>
    <property type="match status" value="1"/>
</dbReference>
<evidence type="ECO:0000256" key="2">
    <source>
        <dbReference type="ARBA" id="ARBA00022840"/>
    </source>
</evidence>
<protein>
    <submittedName>
        <fullName evidence="4">DNA-binding NarL/FixJ family response regulator</fullName>
    </submittedName>
</protein>
<feature type="domain" description="HTH luxR-type" evidence="3">
    <location>
        <begin position="847"/>
        <end position="912"/>
    </location>
</feature>
<reference evidence="4 5" key="1">
    <citation type="submission" date="2021-03" db="EMBL/GenBank/DDBJ databases">
        <title>Sequencing the genomes of 1000 actinobacteria strains.</title>
        <authorList>
            <person name="Klenk H.-P."/>
        </authorList>
    </citation>
    <scope>NUCLEOTIDE SEQUENCE [LARGE SCALE GENOMIC DNA]</scope>
    <source>
        <strain evidence="4 5">DSM 46670</strain>
    </source>
</reference>
<dbReference type="InterPro" id="IPR000792">
    <property type="entry name" value="Tscrpt_reg_LuxR_C"/>
</dbReference>
<gene>
    <name evidence="4" type="ORF">JOF56_006332</name>
</gene>
<dbReference type="Pfam" id="PF13191">
    <property type="entry name" value="AAA_16"/>
    <property type="match status" value="1"/>
</dbReference>
<dbReference type="RefSeq" id="WP_209643075.1">
    <property type="nucleotide sequence ID" value="NZ_JAGINW010000001.1"/>
</dbReference>
<dbReference type="InterPro" id="IPR041664">
    <property type="entry name" value="AAA_16"/>
</dbReference>
<evidence type="ECO:0000259" key="3">
    <source>
        <dbReference type="PROSITE" id="PS50043"/>
    </source>
</evidence>
<comment type="caution">
    <text evidence="4">The sequence shown here is derived from an EMBL/GenBank/DDBJ whole genome shotgun (WGS) entry which is preliminary data.</text>
</comment>
<keyword evidence="5" id="KW-1185">Reference proteome</keyword>
<sequence>MLHGRRRDRARIDELLADARNRGSGALVVRGEAGIGKSALLGYAAESADGFRVLRGAGIETESELPFAALHQVLHPVLTHAGNIPARQRSALLGAFGEGPAVGAEDRFLVSLAALSLLAEVAEGGPVLCLVDDAQWLDGASADALTFAARRVQAEGIVVLFGVRDDPAAPFRVPGLPELVLTGLDQRSAGALLAERAGSKPSDEVRDRLVADTVGNPLALAELAASLSERQLAGTDPLPVRLPVAADLGQVFLDRVRRLPADTQTLLLVAAAEDTGELRVVLRAADRLGIGAAALDPAETAGMVRVESPVLAFHHPLVRSAIYRGATFQQRRAVAEALAEAMDADEDPDRRAWHLANAAIGPDEATADALHTSAQRAGNRGAHAAAASAYDRAAALTTGPALRAERLADAAQSAWLAGQPDRARPLLDSAERLADEPALRGRIAHVRGTIEAACGVPSDAYAVLLAGSELITAADPERAARMLTEAGQIAWATADLPKLGEAGRRLSDLPSDHGAVTVAARLVTGLGSLLDGDTATAAIRLREAADLAMATAQPHTLMLAAAGTMFLGEDARAIDLFTRAATTARSEAAAAKLPALLAPLAALESWTGRFAVASAHANEGLRLAEETRQDNPAAHHRSILAWLAAVQGQEQACREAATAALAHAIGHRLGPHAAIASWALALLDLGAGRPAEAYDRLAALAAAGPGEGHLVVSVFAAADLVEVATKTGNELAAKNAATMLRAWAEQVNSLWALALVARCAGLLASGPDEDRYFDEALNLHATGGRPFDTARTELLYGEALRRRRRRADARRHLTTAHETFERLGARPWSEQAGTELRATGVTARKRDPSTVNQLTPQELQIARLVAEGATNRTVAGHLFLSPRTVDYHLSKVFTKLGLSSRNELMRLSLDAQLS</sequence>
<keyword evidence="1" id="KW-0547">Nucleotide-binding</keyword>
<dbReference type="GO" id="GO:0003677">
    <property type="term" value="F:DNA binding"/>
    <property type="evidence" value="ECO:0007669"/>
    <property type="project" value="UniProtKB-KW"/>
</dbReference>